<protein>
    <submittedName>
        <fullName evidence="1">Phage GP46 family protein</fullName>
    </submittedName>
</protein>
<reference evidence="1 2" key="1">
    <citation type="submission" date="2024-08" db="EMBL/GenBank/DDBJ databases">
        <authorList>
            <person name="Lu H."/>
        </authorList>
    </citation>
    <scope>NUCLEOTIDE SEQUENCE [LARGE SCALE GENOMIC DNA]</scope>
    <source>
        <strain evidence="1 2">DXS20W</strain>
    </source>
</reference>
<dbReference type="RefSeq" id="WP_394511116.1">
    <property type="nucleotide sequence ID" value="NZ_JBIGHX010000003.1"/>
</dbReference>
<comment type="caution">
    <text evidence="1">The sequence shown here is derived from an EMBL/GenBank/DDBJ whole genome shotgun (WGS) entry which is preliminary data.</text>
</comment>
<organism evidence="1 2">
    <name type="scientific">Pelomonas lactea</name>
    <dbReference type="NCBI Taxonomy" id="3299030"/>
    <lineage>
        <taxon>Bacteria</taxon>
        <taxon>Pseudomonadati</taxon>
        <taxon>Pseudomonadota</taxon>
        <taxon>Betaproteobacteria</taxon>
        <taxon>Burkholderiales</taxon>
        <taxon>Sphaerotilaceae</taxon>
        <taxon>Roseateles</taxon>
    </lineage>
</organism>
<keyword evidence="2" id="KW-1185">Reference proteome</keyword>
<sequence length="149" mass="16128">MADIRTAWIGLGGDWRLSGPSLDEDDGLETGVVISLFTDRVADNGEAGVAATARRGWWGDAYADASGDRIGSRLWLLAREKRTAEVMSRAELYAREALQWLITDGVARSVAVTAEAAGQAGEVLALAVTITRSARPVVQFRFESFWKGQ</sequence>
<dbReference type="InterPro" id="IPR010877">
    <property type="entry name" value="Phage_Mu_Gp46"/>
</dbReference>
<dbReference type="Pfam" id="PF07409">
    <property type="entry name" value="GP46"/>
    <property type="match status" value="1"/>
</dbReference>
<gene>
    <name evidence="1" type="ORF">ACG04Q_11795</name>
</gene>
<accession>A0ABW7GJW4</accession>
<dbReference type="EMBL" id="JBIGHX010000003">
    <property type="protein sequence ID" value="MFG6462253.1"/>
    <property type="molecule type" value="Genomic_DNA"/>
</dbReference>
<dbReference type="Proteomes" id="UP001606302">
    <property type="component" value="Unassembled WGS sequence"/>
</dbReference>
<name>A0ABW7GJW4_9BURK</name>
<evidence type="ECO:0000313" key="1">
    <source>
        <dbReference type="EMBL" id="MFG6462253.1"/>
    </source>
</evidence>
<evidence type="ECO:0000313" key="2">
    <source>
        <dbReference type="Proteomes" id="UP001606302"/>
    </source>
</evidence>
<proteinExistence type="predicted"/>